<dbReference type="SUPFAM" id="SSF52091">
    <property type="entry name" value="SpoIIaa-like"/>
    <property type="match status" value="1"/>
</dbReference>
<reference evidence="5" key="3">
    <citation type="journal article" date="2018" name="Nature">
        <title>A major lineage of non-tailed dsDNA viruses as unrecognized killers of marine bacteria.</title>
        <authorList>
            <person name="Kauffman K.M."/>
            <person name="Hussain F.A."/>
            <person name="Yang J."/>
            <person name="Arevalo P."/>
            <person name="Brown J.M."/>
            <person name="Chang W.K."/>
            <person name="VanInsberghe D."/>
            <person name="Elsherbini J."/>
            <person name="Sharma R.S."/>
            <person name="Cutler M.B."/>
            <person name="Kelly L."/>
            <person name="Polz M.F."/>
        </authorList>
    </citation>
    <scope>NUCLEOTIDE SEQUENCE</scope>
    <source>
        <strain evidence="5">10N.261.45.A10</strain>
    </source>
</reference>
<evidence type="ECO:0000313" key="5">
    <source>
        <dbReference type="EMBL" id="PMN92955.1"/>
    </source>
</evidence>
<dbReference type="CDD" id="cd07043">
    <property type="entry name" value="STAS_anti-anti-sigma_factors"/>
    <property type="match status" value="1"/>
</dbReference>
<dbReference type="EMBL" id="MDAL01000016">
    <property type="protein sequence ID" value="PMN92955.1"/>
    <property type="molecule type" value="Genomic_DNA"/>
</dbReference>
<accession>A0A2N7LCA4</accession>
<comment type="similarity">
    <text evidence="1 2">Belongs to the anti-sigma-factor antagonist family.</text>
</comment>
<dbReference type="GO" id="GO:0043856">
    <property type="term" value="F:anti-sigma factor antagonist activity"/>
    <property type="evidence" value="ECO:0007669"/>
    <property type="project" value="InterPro"/>
</dbReference>
<dbReference type="InterPro" id="IPR002645">
    <property type="entry name" value="STAS_dom"/>
</dbReference>
<evidence type="ECO:0000313" key="7">
    <source>
        <dbReference type="Proteomes" id="UP001569154"/>
    </source>
</evidence>
<protein>
    <recommendedName>
        <fullName evidence="2">Anti-sigma factor antagonist</fullName>
    </recommendedName>
</protein>
<dbReference type="PROSITE" id="PS50801">
    <property type="entry name" value="STAS"/>
    <property type="match status" value="1"/>
</dbReference>
<organism evidence="5 6">
    <name type="scientific">Enterovibrio norvegicus</name>
    <dbReference type="NCBI Taxonomy" id="188144"/>
    <lineage>
        <taxon>Bacteria</taxon>
        <taxon>Pseudomonadati</taxon>
        <taxon>Pseudomonadota</taxon>
        <taxon>Gammaproteobacteria</taxon>
        <taxon>Vibrionales</taxon>
        <taxon>Vibrionaceae</taxon>
        <taxon>Enterovibrio</taxon>
    </lineage>
</organism>
<dbReference type="EMBL" id="JBGONM010000086">
    <property type="protein sequence ID" value="MEZ8083866.1"/>
    <property type="molecule type" value="Genomic_DNA"/>
</dbReference>
<reference evidence="4 7" key="4">
    <citation type="submission" date="2024-06" db="EMBL/GenBank/DDBJ databases">
        <authorList>
            <person name="Steensen K."/>
            <person name="Seneca J."/>
            <person name="Bartlau N."/>
            <person name="Yu A.X."/>
            <person name="Polz M.F."/>
        </authorList>
    </citation>
    <scope>NUCLEOTIDE SEQUENCE [LARGE SCALE GENOMIC DNA]</scope>
    <source>
        <strain evidence="4 7">1F260</strain>
    </source>
</reference>
<keyword evidence="7" id="KW-1185">Reference proteome</keyword>
<reference evidence="5" key="2">
    <citation type="submission" date="2016-07" db="EMBL/GenBank/DDBJ databases">
        <authorList>
            <person name="Wan K."/>
            <person name="Booth B."/>
            <person name="Spirohn K."/>
            <person name="Hao T."/>
            <person name="Hu Y."/>
            <person name="Calderwood M."/>
            <person name="Hill D."/>
            <person name="Mohr S."/>
            <person name="Vidal M."/>
            <person name="Celniker S."/>
            <person name="Perrimon N."/>
        </authorList>
    </citation>
    <scope>NUCLEOTIDE SEQUENCE</scope>
    <source>
        <strain evidence="5">10N.261.45.A10</strain>
    </source>
</reference>
<sequence length="99" mass="11392">MAISCEERKEGNSVVIHVNGQFDFSVVQEFRTAYQDCQGKDIVVDFRGTEYIDSAGLGMLLNMQTFLEQKDGDIRLINTMPQIKRVLVIARFEKKFKIE</sequence>
<proteinExistence type="inferred from homology"/>
<dbReference type="Gene3D" id="3.30.750.24">
    <property type="entry name" value="STAS domain"/>
    <property type="match status" value="1"/>
</dbReference>
<gene>
    <name evidence="4" type="ORF">ACED35_22375</name>
    <name evidence="5" type="ORF">BCT23_03105</name>
</gene>
<dbReference type="InterPro" id="IPR036513">
    <property type="entry name" value="STAS_dom_sf"/>
</dbReference>
<evidence type="ECO:0000256" key="1">
    <source>
        <dbReference type="ARBA" id="ARBA00009013"/>
    </source>
</evidence>
<evidence type="ECO:0000256" key="2">
    <source>
        <dbReference type="RuleBase" id="RU003749"/>
    </source>
</evidence>
<dbReference type="AlphaFoldDB" id="A0A2N7LCA4"/>
<dbReference type="RefSeq" id="WP_017010790.1">
    <property type="nucleotide sequence ID" value="NZ_AJYF02000374.1"/>
</dbReference>
<dbReference type="NCBIfam" id="TIGR00377">
    <property type="entry name" value="ant_ant_sig"/>
    <property type="match status" value="1"/>
</dbReference>
<dbReference type="InterPro" id="IPR003658">
    <property type="entry name" value="Anti-sigma_ant"/>
</dbReference>
<comment type="caution">
    <text evidence="5">The sequence shown here is derived from an EMBL/GenBank/DDBJ whole genome shotgun (WGS) entry which is preliminary data.</text>
</comment>
<evidence type="ECO:0000313" key="4">
    <source>
        <dbReference type="EMBL" id="MEZ8083866.1"/>
    </source>
</evidence>
<dbReference type="Proteomes" id="UP001569154">
    <property type="component" value="Unassembled WGS sequence"/>
</dbReference>
<name>A0A2N7LCA4_9GAMM</name>
<reference evidence="6" key="1">
    <citation type="submission" date="2016-07" db="EMBL/GenBank/DDBJ databases">
        <title>Nontailed viruses are major unrecognized killers of bacteria in the ocean.</title>
        <authorList>
            <person name="Kauffman K."/>
            <person name="Hussain F."/>
            <person name="Yang J."/>
            <person name="Arevalo P."/>
            <person name="Brown J."/>
            <person name="Cutler M."/>
            <person name="Kelly L."/>
            <person name="Polz M.F."/>
        </authorList>
    </citation>
    <scope>NUCLEOTIDE SEQUENCE [LARGE SCALE GENOMIC DNA]</scope>
    <source>
        <strain evidence="6">10N.261.45.A10</strain>
    </source>
</reference>
<dbReference type="PANTHER" id="PTHR33495:SF15">
    <property type="entry name" value="STAS DOMAIN-CONTAINING PROTEIN"/>
    <property type="match status" value="1"/>
</dbReference>
<dbReference type="STRING" id="1190603.A1OO_01610"/>
<dbReference type="PANTHER" id="PTHR33495">
    <property type="entry name" value="ANTI-SIGMA FACTOR ANTAGONIST TM_1081-RELATED-RELATED"/>
    <property type="match status" value="1"/>
</dbReference>
<evidence type="ECO:0000313" key="6">
    <source>
        <dbReference type="Proteomes" id="UP000235387"/>
    </source>
</evidence>
<dbReference type="Pfam" id="PF01740">
    <property type="entry name" value="STAS"/>
    <property type="match status" value="1"/>
</dbReference>
<dbReference type="Proteomes" id="UP000235387">
    <property type="component" value="Unassembled WGS sequence"/>
</dbReference>
<feature type="domain" description="STAS" evidence="3">
    <location>
        <begin position="3"/>
        <end position="99"/>
    </location>
</feature>
<evidence type="ECO:0000259" key="3">
    <source>
        <dbReference type="PROSITE" id="PS50801"/>
    </source>
</evidence>